<name>A0ACC3DH09_9PEZI</name>
<feature type="non-terminal residue" evidence="1">
    <location>
        <position position="116"/>
    </location>
</feature>
<accession>A0ACC3DH09</accession>
<proteinExistence type="predicted"/>
<gene>
    <name evidence="1" type="ORF">LTS18_014426</name>
</gene>
<keyword evidence="2" id="KW-1185">Reference proteome</keyword>
<evidence type="ECO:0000313" key="2">
    <source>
        <dbReference type="Proteomes" id="UP001186974"/>
    </source>
</evidence>
<dbReference type="EMBL" id="JAWDJW010004616">
    <property type="protein sequence ID" value="KAK3073505.1"/>
    <property type="molecule type" value="Genomic_DNA"/>
</dbReference>
<protein>
    <submittedName>
        <fullName evidence="1">Uncharacterized protein</fullName>
    </submittedName>
</protein>
<organism evidence="1 2">
    <name type="scientific">Coniosporium uncinatum</name>
    <dbReference type="NCBI Taxonomy" id="93489"/>
    <lineage>
        <taxon>Eukaryota</taxon>
        <taxon>Fungi</taxon>
        <taxon>Dikarya</taxon>
        <taxon>Ascomycota</taxon>
        <taxon>Pezizomycotina</taxon>
        <taxon>Dothideomycetes</taxon>
        <taxon>Dothideomycetes incertae sedis</taxon>
        <taxon>Coniosporium</taxon>
    </lineage>
</organism>
<comment type="caution">
    <text evidence="1">The sequence shown here is derived from an EMBL/GenBank/DDBJ whole genome shotgun (WGS) entry which is preliminary data.</text>
</comment>
<evidence type="ECO:0000313" key="1">
    <source>
        <dbReference type="EMBL" id="KAK3073505.1"/>
    </source>
</evidence>
<sequence length="116" mass="12598">MAGDTPPKSPRGQNDAPISPPHRNGAPAAPHKKVVGFRRDSDSLARISFEPLHEASPLLLPRQSVEGQFRTKDISPIESEEGDEAWTGQSDNWTGPKGEKSRSTWYLLLLTLGGLG</sequence>
<reference evidence="1" key="1">
    <citation type="submission" date="2024-09" db="EMBL/GenBank/DDBJ databases">
        <title>Black Yeasts Isolated from many extreme environments.</title>
        <authorList>
            <person name="Coleine C."/>
            <person name="Stajich J.E."/>
            <person name="Selbmann L."/>
        </authorList>
    </citation>
    <scope>NUCLEOTIDE SEQUENCE</scope>
    <source>
        <strain evidence="1">CCFEE 5737</strain>
    </source>
</reference>
<dbReference type="Proteomes" id="UP001186974">
    <property type="component" value="Unassembled WGS sequence"/>
</dbReference>